<proteinExistence type="predicted"/>
<dbReference type="Gene3D" id="3.30.70.1280">
    <property type="entry name" value="SP0830-like domains"/>
    <property type="match status" value="1"/>
</dbReference>
<feature type="region of interest" description="Disordered" evidence="1">
    <location>
        <begin position="172"/>
        <end position="191"/>
    </location>
</feature>
<accession>A0ABW3LVD5</accession>
<dbReference type="Pfam" id="PF08002">
    <property type="entry name" value="DUF1697"/>
    <property type="match status" value="1"/>
</dbReference>
<dbReference type="Proteomes" id="UP001597033">
    <property type="component" value="Unassembled WGS sequence"/>
</dbReference>
<dbReference type="PANTHER" id="PTHR36439:SF1">
    <property type="entry name" value="DUF1697 DOMAIN-CONTAINING PROTEIN"/>
    <property type="match status" value="1"/>
</dbReference>
<evidence type="ECO:0000313" key="2">
    <source>
        <dbReference type="EMBL" id="MFD1042291.1"/>
    </source>
</evidence>
<dbReference type="RefSeq" id="WP_162378374.1">
    <property type="nucleotide sequence ID" value="NZ_JBHTKN010000004.1"/>
</dbReference>
<dbReference type="PIRSF" id="PIRSF008502">
    <property type="entry name" value="UCP008502"/>
    <property type="match status" value="1"/>
</dbReference>
<comment type="caution">
    <text evidence="2">The sequence shown here is derived from an EMBL/GenBank/DDBJ whole genome shotgun (WGS) entry which is preliminary data.</text>
</comment>
<organism evidence="2 3">
    <name type="scientific">Pseudoxanthomonas kaohsiungensis</name>
    <dbReference type="NCBI Taxonomy" id="283923"/>
    <lineage>
        <taxon>Bacteria</taxon>
        <taxon>Pseudomonadati</taxon>
        <taxon>Pseudomonadota</taxon>
        <taxon>Gammaproteobacteria</taxon>
        <taxon>Lysobacterales</taxon>
        <taxon>Lysobacteraceae</taxon>
        <taxon>Pseudoxanthomonas</taxon>
    </lineage>
</organism>
<dbReference type="SUPFAM" id="SSF160379">
    <property type="entry name" value="SP0830-like"/>
    <property type="match status" value="1"/>
</dbReference>
<dbReference type="PANTHER" id="PTHR36439">
    <property type="entry name" value="BLL4334 PROTEIN"/>
    <property type="match status" value="1"/>
</dbReference>
<protein>
    <submittedName>
        <fullName evidence="2">DUF1697 domain-containing protein</fullName>
    </submittedName>
</protein>
<sequence>MPAYAALLRAVNVGGTGKLPMSELQAMCEAEGYAGVRTYIASGNVVFHTGRDAAQVKAALERRLHEYAGKPVRVLVRTAAELARILAANPFPEQAPNRTVVIFLDDAPAADALATVSRQREERVALGEREIYVDYGTGMADSKLRIPAGEAGTGRNMNTVARLAAMAAALDAQPPAAPTARPKPARIRPSG</sequence>
<evidence type="ECO:0000256" key="1">
    <source>
        <dbReference type="SAM" id="MobiDB-lite"/>
    </source>
</evidence>
<name>A0ABW3LVD5_9GAMM</name>
<dbReference type="InterPro" id="IPR012545">
    <property type="entry name" value="DUF1697"/>
</dbReference>
<evidence type="ECO:0000313" key="3">
    <source>
        <dbReference type="Proteomes" id="UP001597033"/>
    </source>
</evidence>
<reference evidence="3" key="1">
    <citation type="journal article" date="2019" name="Int. J. Syst. Evol. Microbiol.">
        <title>The Global Catalogue of Microorganisms (GCM) 10K type strain sequencing project: providing services to taxonomists for standard genome sequencing and annotation.</title>
        <authorList>
            <consortium name="The Broad Institute Genomics Platform"/>
            <consortium name="The Broad Institute Genome Sequencing Center for Infectious Disease"/>
            <person name="Wu L."/>
            <person name="Ma J."/>
        </authorList>
    </citation>
    <scope>NUCLEOTIDE SEQUENCE [LARGE SCALE GENOMIC DNA]</scope>
    <source>
        <strain evidence="3">CCUG 55854</strain>
    </source>
</reference>
<dbReference type="EMBL" id="JBHTKN010000004">
    <property type="protein sequence ID" value="MFD1042291.1"/>
    <property type="molecule type" value="Genomic_DNA"/>
</dbReference>
<keyword evidence="3" id="KW-1185">Reference proteome</keyword>
<gene>
    <name evidence="2" type="ORF">ACFQ2N_08015</name>
</gene>